<comment type="function">
    <text evidence="11">Catalyzes the reversible epimerization of D-ribulose 5-phosphate to D-xylulose 5-phosphate.</text>
</comment>
<dbReference type="GO" id="GO:0046872">
    <property type="term" value="F:metal ion binding"/>
    <property type="evidence" value="ECO:0007669"/>
    <property type="project" value="UniProtKB-UniRule"/>
</dbReference>
<comment type="cofactor">
    <cofactor evidence="5">
        <name>Fe(2+)</name>
        <dbReference type="ChEBI" id="CHEBI:29033"/>
    </cofactor>
</comment>
<accession>A0A6J5G4A5</accession>
<dbReference type="SUPFAM" id="SSF51366">
    <property type="entry name" value="Ribulose-phoshate binding barrel"/>
    <property type="match status" value="1"/>
</dbReference>
<dbReference type="EC" id="5.1.3.1" evidence="7 11"/>
<feature type="binding site" evidence="11">
    <location>
        <begin position="180"/>
        <end position="182"/>
    </location>
    <ligand>
        <name>substrate</name>
    </ligand>
</feature>
<comment type="similarity">
    <text evidence="6 11 12">Belongs to the ribulose-phosphate 3-epimerase family.</text>
</comment>
<comment type="catalytic activity">
    <reaction evidence="1 11 12">
        <text>D-ribulose 5-phosphate = D-xylulose 5-phosphate</text>
        <dbReference type="Rhea" id="RHEA:13677"/>
        <dbReference type="ChEBI" id="CHEBI:57737"/>
        <dbReference type="ChEBI" id="CHEBI:58121"/>
        <dbReference type="EC" id="5.1.3.1"/>
    </reaction>
</comment>
<protein>
    <recommendedName>
        <fullName evidence="7 11">Ribulose-phosphate 3-epimerase</fullName>
        <ecNumber evidence="7 11">5.1.3.1</ecNumber>
    </recommendedName>
</protein>
<dbReference type="CDD" id="cd00429">
    <property type="entry name" value="RPE"/>
    <property type="match status" value="1"/>
</dbReference>
<feature type="binding site" evidence="11 15">
    <location>
        <position position="67"/>
    </location>
    <ligand>
        <name>substrate</name>
    </ligand>
</feature>
<evidence type="ECO:0000256" key="11">
    <source>
        <dbReference type="HAMAP-Rule" id="MF_02227"/>
    </source>
</evidence>
<evidence type="ECO:0000313" key="16">
    <source>
        <dbReference type="EMBL" id="CAB3793055.1"/>
    </source>
</evidence>
<dbReference type="InterPro" id="IPR000056">
    <property type="entry name" value="Ribul_P_3_epim-like"/>
</dbReference>
<evidence type="ECO:0000256" key="10">
    <source>
        <dbReference type="ARBA" id="ARBA00023235"/>
    </source>
</evidence>
<feature type="binding site" evidence="11 14">
    <location>
        <position position="180"/>
    </location>
    <ligand>
        <name>a divalent metal cation</name>
        <dbReference type="ChEBI" id="CHEBI:60240"/>
    </ligand>
</feature>
<comment type="cofactor">
    <cofactor evidence="2">
        <name>Mn(2+)</name>
        <dbReference type="ChEBI" id="CHEBI:29035"/>
    </cofactor>
</comment>
<feature type="binding site" evidence="11 14">
    <location>
        <position position="36"/>
    </location>
    <ligand>
        <name>a divalent metal cation</name>
        <dbReference type="ChEBI" id="CHEBI:60240"/>
    </ligand>
</feature>
<dbReference type="PANTHER" id="PTHR11749">
    <property type="entry name" value="RIBULOSE-5-PHOSPHATE-3-EPIMERASE"/>
    <property type="match status" value="1"/>
</dbReference>
<evidence type="ECO:0000256" key="1">
    <source>
        <dbReference type="ARBA" id="ARBA00001782"/>
    </source>
</evidence>
<dbReference type="NCBIfam" id="TIGR01163">
    <property type="entry name" value="rpe"/>
    <property type="match status" value="1"/>
</dbReference>
<evidence type="ECO:0000256" key="5">
    <source>
        <dbReference type="ARBA" id="ARBA00001954"/>
    </source>
</evidence>
<dbReference type="InterPro" id="IPR011060">
    <property type="entry name" value="RibuloseP-bd_barrel"/>
</dbReference>
<feature type="active site" description="Proton donor" evidence="11 13">
    <location>
        <position position="180"/>
    </location>
</feature>
<feature type="binding site" evidence="11 15">
    <location>
        <begin position="143"/>
        <end position="146"/>
    </location>
    <ligand>
        <name>substrate</name>
    </ligand>
</feature>
<dbReference type="RefSeq" id="WP_175161201.1">
    <property type="nucleotide sequence ID" value="NZ_CADIKI010000009.1"/>
</dbReference>
<sequence>MREFLIAPSLLSADFARLADEVRDVSAAGADWLHLDVMDNHYVPNLTVGPLVCSAIRPYTTMPFDVHLMTMPVDPLVAGFAEAGANSISFHPEASLHVHRTIELIKSHGVRAGLALNPSTPLAVLDHVMDLLDVVLVMSVNPGFGGQAFIGQTLDKLRLLRERVDTTMQRTGRPLLIEVDGGVNASNIARIAAAGADVFVAGSAVFGAPDRKQAIGRLHDELDTVAQSAGVAAL</sequence>
<comment type="pathway">
    <text evidence="11">Carbohydrate degradation.</text>
</comment>
<proteinExistence type="inferred from homology"/>
<dbReference type="GO" id="GO:0004750">
    <property type="term" value="F:D-ribulose-phosphate 3-epimerase activity"/>
    <property type="evidence" value="ECO:0007669"/>
    <property type="project" value="UniProtKB-UniRule"/>
</dbReference>
<gene>
    <name evidence="16" type="primary">rpe_1</name>
    <name evidence="11" type="synonym">rpe</name>
    <name evidence="16" type="ORF">LMG27177_03319</name>
</gene>
<dbReference type="InterPro" id="IPR013785">
    <property type="entry name" value="Aldolase_TIM"/>
</dbReference>
<dbReference type="PIRSF" id="PIRSF001461">
    <property type="entry name" value="RPE"/>
    <property type="match status" value="1"/>
</dbReference>
<feature type="binding site" evidence="15">
    <location>
        <position position="182"/>
    </location>
    <ligand>
        <name>substrate</name>
    </ligand>
</feature>
<keyword evidence="8" id="KW-0113">Calvin cycle</keyword>
<name>A0A6J5G4A5_9BURK</name>
<keyword evidence="14" id="KW-0464">Manganese</keyword>
<reference evidence="16 17" key="1">
    <citation type="submission" date="2020-04" db="EMBL/GenBank/DDBJ databases">
        <authorList>
            <person name="De Canck E."/>
        </authorList>
    </citation>
    <scope>NUCLEOTIDE SEQUENCE [LARGE SCALE GENOMIC DNA]</scope>
    <source>
        <strain evidence="16 17">LMG 27177</strain>
    </source>
</reference>
<keyword evidence="14" id="KW-0170">Cobalt</keyword>
<dbReference type="NCBIfam" id="NF004076">
    <property type="entry name" value="PRK05581.1-4"/>
    <property type="match status" value="1"/>
</dbReference>
<feature type="active site" description="Proton acceptor" evidence="11 13">
    <location>
        <position position="36"/>
    </location>
</feature>
<comment type="cofactor">
    <cofactor evidence="11 14">
        <name>a divalent metal cation</name>
        <dbReference type="ChEBI" id="CHEBI:60240"/>
    </cofactor>
    <text evidence="11 14">Binds 1 divalent metal cation per subunit.</text>
</comment>
<keyword evidence="17" id="KW-1185">Reference proteome</keyword>
<keyword evidence="10 11" id="KW-0413">Isomerase</keyword>
<evidence type="ECO:0000313" key="17">
    <source>
        <dbReference type="Proteomes" id="UP000494252"/>
    </source>
</evidence>
<evidence type="ECO:0000256" key="3">
    <source>
        <dbReference type="ARBA" id="ARBA00001941"/>
    </source>
</evidence>
<dbReference type="EMBL" id="CADIKI010000009">
    <property type="protein sequence ID" value="CAB3793055.1"/>
    <property type="molecule type" value="Genomic_DNA"/>
</dbReference>
<evidence type="ECO:0000256" key="13">
    <source>
        <dbReference type="PIRSR" id="PIRSR001461-1"/>
    </source>
</evidence>
<organism evidence="16 17">
    <name type="scientific">Paraburkholderia fynbosensis</name>
    <dbReference type="NCBI Taxonomy" id="1200993"/>
    <lineage>
        <taxon>Bacteria</taxon>
        <taxon>Pseudomonadati</taxon>
        <taxon>Pseudomonadota</taxon>
        <taxon>Betaproteobacteria</taxon>
        <taxon>Burkholderiales</taxon>
        <taxon>Burkholderiaceae</taxon>
        <taxon>Paraburkholderia</taxon>
    </lineage>
</organism>
<comment type="cofactor">
    <cofactor evidence="4">
        <name>Zn(2+)</name>
        <dbReference type="ChEBI" id="CHEBI:29105"/>
    </cofactor>
</comment>
<evidence type="ECO:0000256" key="9">
    <source>
        <dbReference type="ARBA" id="ARBA00022723"/>
    </source>
</evidence>
<comment type="cofactor">
    <cofactor evidence="3">
        <name>Co(2+)</name>
        <dbReference type="ChEBI" id="CHEBI:48828"/>
    </cofactor>
</comment>
<dbReference type="GO" id="GO:0006098">
    <property type="term" value="P:pentose-phosphate shunt"/>
    <property type="evidence" value="ECO:0007669"/>
    <property type="project" value="UniProtKB-UniRule"/>
</dbReference>
<evidence type="ECO:0000256" key="4">
    <source>
        <dbReference type="ARBA" id="ARBA00001947"/>
    </source>
</evidence>
<evidence type="ECO:0000256" key="12">
    <source>
        <dbReference type="PIRNR" id="PIRNR001461"/>
    </source>
</evidence>
<evidence type="ECO:0000256" key="2">
    <source>
        <dbReference type="ARBA" id="ARBA00001936"/>
    </source>
</evidence>
<evidence type="ECO:0000256" key="15">
    <source>
        <dbReference type="PIRSR" id="PIRSR001461-3"/>
    </source>
</evidence>
<dbReference type="GO" id="GO:0019323">
    <property type="term" value="P:pentose catabolic process"/>
    <property type="evidence" value="ECO:0007669"/>
    <property type="project" value="UniProtKB-UniRule"/>
</dbReference>
<dbReference type="GO" id="GO:0005737">
    <property type="term" value="C:cytoplasm"/>
    <property type="evidence" value="ECO:0007669"/>
    <property type="project" value="UniProtKB-ARBA"/>
</dbReference>
<dbReference type="HAMAP" id="MF_02227">
    <property type="entry name" value="RPE"/>
    <property type="match status" value="1"/>
</dbReference>
<feature type="binding site" evidence="11 15">
    <location>
        <begin position="202"/>
        <end position="203"/>
    </location>
    <ligand>
        <name>substrate</name>
    </ligand>
</feature>
<dbReference type="FunFam" id="3.20.20.70:FF:000004">
    <property type="entry name" value="Ribulose-phosphate 3-epimerase"/>
    <property type="match status" value="1"/>
</dbReference>
<dbReference type="Pfam" id="PF00834">
    <property type="entry name" value="Ribul_P_3_epim"/>
    <property type="match status" value="1"/>
</dbReference>
<dbReference type="Proteomes" id="UP000494252">
    <property type="component" value="Unassembled WGS sequence"/>
</dbReference>
<feature type="binding site" evidence="11 15">
    <location>
        <position position="9"/>
    </location>
    <ligand>
        <name>substrate</name>
    </ligand>
</feature>
<dbReference type="Gene3D" id="3.20.20.70">
    <property type="entry name" value="Aldolase class I"/>
    <property type="match status" value="1"/>
</dbReference>
<feature type="binding site" evidence="11 14">
    <location>
        <position position="34"/>
    </location>
    <ligand>
        <name>a divalent metal cation</name>
        <dbReference type="ChEBI" id="CHEBI:60240"/>
    </ligand>
</feature>
<evidence type="ECO:0000256" key="14">
    <source>
        <dbReference type="PIRSR" id="PIRSR001461-2"/>
    </source>
</evidence>
<dbReference type="PROSITE" id="PS01085">
    <property type="entry name" value="RIBUL_P_3_EPIMER_1"/>
    <property type="match status" value="1"/>
</dbReference>
<keyword evidence="14" id="KW-0862">Zinc</keyword>
<dbReference type="AlphaFoldDB" id="A0A6J5G4A5"/>
<keyword evidence="9 11" id="KW-0479">Metal-binding</keyword>
<keyword evidence="11 12" id="KW-0119">Carbohydrate metabolism</keyword>
<evidence type="ECO:0000256" key="8">
    <source>
        <dbReference type="ARBA" id="ARBA00022567"/>
    </source>
</evidence>
<dbReference type="PROSITE" id="PS01086">
    <property type="entry name" value="RIBUL_P_3_EPIMER_2"/>
    <property type="match status" value="1"/>
</dbReference>
<feature type="binding site" evidence="11 14">
    <location>
        <position position="67"/>
    </location>
    <ligand>
        <name>a divalent metal cation</name>
        <dbReference type="ChEBI" id="CHEBI:60240"/>
    </ligand>
</feature>
<dbReference type="InterPro" id="IPR026019">
    <property type="entry name" value="Ribul_P_3_epim"/>
</dbReference>
<evidence type="ECO:0000256" key="7">
    <source>
        <dbReference type="ARBA" id="ARBA00013188"/>
    </source>
</evidence>
<dbReference type="GO" id="GO:0019253">
    <property type="term" value="P:reductive pentose-phosphate cycle"/>
    <property type="evidence" value="ECO:0007669"/>
    <property type="project" value="UniProtKB-KW"/>
</dbReference>
<evidence type="ECO:0000256" key="6">
    <source>
        <dbReference type="ARBA" id="ARBA00009541"/>
    </source>
</evidence>